<feature type="domain" description="Reverse transcriptase" evidence="1">
    <location>
        <begin position="1"/>
        <end position="100"/>
    </location>
</feature>
<dbReference type="AlphaFoldDB" id="A0A8K0GNE9"/>
<keyword evidence="3" id="KW-1185">Reference proteome</keyword>
<gene>
    <name evidence="2" type="ORF">ILUMI_02208</name>
</gene>
<dbReference type="PROSITE" id="PS50878">
    <property type="entry name" value="RT_POL"/>
    <property type="match status" value="1"/>
</dbReference>
<dbReference type="Proteomes" id="UP000801492">
    <property type="component" value="Unassembled WGS sequence"/>
</dbReference>
<name>A0A8K0GNE9_IGNLU</name>
<evidence type="ECO:0000313" key="2">
    <source>
        <dbReference type="EMBL" id="KAF2903973.1"/>
    </source>
</evidence>
<sequence>MAKSKDKEGIPHGSVLGVLLWNIFYDNILRLTMPKNAITTGYADDIAEIVRGRHEQELEDKAKHRLNEWLKKNRPQLVAQKTEAVLLIARRRIIAMSIEIENV</sequence>
<evidence type="ECO:0000313" key="3">
    <source>
        <dbReference type="Proteomes" id="UP000801492"/>
    </source>
</evidence>
<dbReference type="Pfam" id="PF00078">
    <property type="entry name" value="RVT_1"/>
    <property type="match status" value="1"/>
</dbReference>
<dbReference type="OrthoDB" id="8051783at2759"/>
<protein>
    <recommendedName>
        <fullName evidence="1">Reverse transcriptase domain-containing protein</fullName>
    </recommendedName>
</protein>
<proteinExistence type="predicted"/>
<reference evidence="2" key="1">
    <citation type="submission" date="2019-08" db="EMBL/GenBank/DDBJ databases">
        <title>The genome of the North American firefly Photinus pyralis.</title>
        <authorList>
            <consortium name="Photinus pyralis genome working group"/>
            <person name="Fallon T.R."/>
            <person name="Sander Lower S.E."/>
            <person name="Weng J.-K."/>
        </authorList>
    </citation>
    <scope>NUCLEOTIDE SEQUENCE</scope>
    <source>
        <strain evidence="2">TRF0915ILg1</strain>
        <tissue evidence="2">Whole body</tissue>
    </source>
</reference>
<comment type="caution">
    <text evidence="2">The sequence shown here is derived from an EMBL/GenBank/DDBJ whole genome shotgun (WGS) entry which is preliminary data.</text>
</comment>
<evidence type="ECO:0000259" key="1">
    <source>
        <dbReference type="PROSITE" id="PS50878"/>
    </source>
</evidence>
<accession>A0A8K0GNE9</accession>
<dbReference type="EMBL" id="VTPC01000887">
    <property type="protein sequence ID" value="KAF2903973.1"/>
    <property type="molecule type" value="Genomic_DNA"/>
</dbReference>
<dbReference type="InterPro" id="IPR000477">
    <property type="entry name" value="RT_dom"/>
</dbReference>
<organism evidence="2 3">
    <name type="scientific">Ignelater luminosus</name>
    <name type="common">Cucubano</name>
    <name type="synonym">Pyrophorus luminosus</name>
    <dbReference type="NCBI Taxonomy" id="2038154"/>
    <lineage>
        <taxon>Eukaryota</taxon>
        <taxon>Metazoa</taxon>
        <taxon>Ecdysozoa</taxon>
        <taxon>Arthropoda</taxon>
        <taxon>Hexapoda</taxon>
        <taxon>Insecta</taxon>
        <taxon>Pterygota</taxon>
        <taxon>Neoptera</taxon>
        <taxon>Endopterygota</taxon>
        <taxon>Coleoptera</taxon>
        <taxon>Polyphaga</taxon>
        <taxon>Elateriformia</taxon>
        <taxon>Elateroidea</taxon>
        <taxon>Elateridae</taxon>
        <taxon>Agrypninae</taxon>
        <taxon>Pyrophorini</taxon>
        <taxon>Ignelater</taxon>
    </lineage>
</organism>